<feature type="transmembrane region" description="Helical" evidence="1">
    <location>
        <begin position="71"/>
        <end position="93"/>
    </location>
</feature>
<proteinExistence type="predicted"/>
<keyword evidence="1" id="KW-1133">Transmembrane helix</keyword>
<gene>
    <name evidence="2" type="ORF">CA54_21490</name>
</gene>
<dbReference type="AlphaFoldDB" id="A0A5C6BMR8"/>
<reference evidence="2 3" key="1">
    <citation type="submission" date="2019-02" db="EMBL/GenBank/DDBJ databases">
        <title>Deep-cultivation of Planctomycetes and their phenomic and genomic characterization uncovers novel biology.</title>
        <authorList>
            <person name="Wiegand S."/>
            <person name="Jogler M."/>
            <person name="Boedeker C."/>
            <person name="Pinto D."/>
            <person name="Vollmers J."/>
            <person name="Rivas-Marin E."/>
            <person name="Kohn T."/>
            <person name="Peeters S.H."/>
            <person name="Heuer A."/>
            <person name="Rast P."/>
            <person name="Oberbeckmann S."/>
            <person name="Bunk B."/>
            <person name="Jeske O."/>
            <person name="Meyerdierks A."/>
            <person name="Storesund J.E."/>
            <person name="Kallscheuer N."/>
            <person name="Luecker S."/>
            <person name="Lage O.M."/>
            <person name="Pohl T."/>
            <person name="Merkel B.J."/>
            <person name="Hornburger P."/>
            <person name="Mueller R.-W."/>
            <person name="Bruemmer F."/>
            <person name="Labrenz M."/>
            <person name="Spormann A.M."/>
            <person name="Op Den Camp H."/>
            <person name="Overmann J."/>
            <person name="Amann R."/>
            <person name="Jetten M.S.M."/>
            <person name="Mascher T."/>
            <person name="Medema M.H."/>
            <person name="Devos D.P."/>
            <person name="Kaster A.-K."/>
            <person name="Ovreas L."/>
            <person name="Rohde M."/>
            <person name="Galperin M.Y."/>
            <person name="Jogler C."/>
        </authorList>
    </citation>
    <scope>NUCLEOTIDE SEQUENCE [LARGE SCALE GENOMIC DNA]</scope>
    <source>
        <strain evidence="2 3">CA54</strain>
    </source>
</reference>
<organism evidence="2 3">
    <name type="scientific">Symmachiella macrocystis</name>
    <dbReference type="NCBI Taxonomy" id="2527985"/>
    <lineage>
        <taxon>Bacteria</taxon>
        <taxon>Pseudomonadati</taxon>
        <taxon>Planctomycetota</taxon>
        <taxon>Planctomycetia</taxon>
        <taxon>Planctomycetales</taxon>
        <taxon>Planctomycetaceae</taxon>
        <taxon>Symmachiella</taxon>
    </lineage>
</organism>
<name>A0A5C6BMR8_9PLAN</name>
<evidence type="ECO:0000313" key="2">
    <source>
        <dbReference type="EMBL" id="TWU13315.1"/>
    </source>
</evidence>
<sequence>MMTDSELNPTLGSYGNKNGMMFNLVLLVLLFAACIAVPVFASIWIHPVAGAGMAIIALYVWKTFVPPTPRLLQGFVCLAGMGAILGVLIECTIRAIW</sequence>
<feature type="transmembrane region" description="Helical" evidence="1">
    <location>
        <begin position="20"/>
        <end position="41"/>
    </location>
</feature>
<evidence type="ECO:0000313" key="3">
    <source>
        <dbReference type="Proteomes" id="UP000320735"/>
    </source>
</evidence>
<dbReference type="Proteomes" id="UP000320735">
    <property type="component" value="Unassembled WGS sequence"/>
</dbReference>
<protein>
    <submittedName>
        <fullName evidence="2">Uncharacterized protein</fullName>
    </submittedName>
</protein>
<feature type="transmembrane region" description="Helical" evidence="1">
    <location>
        <begin position="48"/>
        <end position="65"/>
    </location>
</feature>
<keyword evidence="3" id="KW-1185">Reference proteome</keyword>
<evidence type="ECO:0000256" key="1">
    <source>
        <dbReference type="SAM" id="Phobius"/>
    </source>
</evidence>
<keyword evidence="1" id="KW-0812">Transmembrane</keyword>
<comment type="caution">
    <text evidence="2">The sequence shown here is derived from an EMBL/GenBank/DDBJ whole genome shotgun (WGS) entry which is preliminary data.</text>
</comment>
<accession>A0A5C6BMR8</accession>
<dbReference type="EMBL" id="SJPP01000001">
    <property type="protein sequence ID" value="TWU13315.1"/>
    <property type="molecule type" value="Genomic_DNA"/>
</dbReference>
<dbReference type="RefSeq" id="WP_146370658.1">
    <property type="nucleotide sequence ID" value="NZ_SJPP01000001.1"/>
</dbReference>
<keyword evidence="1" id="KW-0472">Membrane</keyword>